<keyword evidence="1" id="KW-1133">Transmembrane helix</keyword>
<proteinExistence type="predicted"/>
<feature type="transmembrane region" description="Helical" evidence="1">
    <location>
        <begin position="192"/>
        <end position="212"/>
    </location>
</feature>
<feature type="transmembrane region" description="Helical" evidence="1">
    <location>
        <begin position="52"/>
        <end position="68"/>
    </location>
</feature>
<reference evidence="2 3" key="1">
    <citation type="submission" date="2018-06" db="EMBL/GenBank/DDBJ databases">
        <title>Thermoflavimicrobium daqus sp. nov., a thermophilic microbe isolated from Moutai-flavour Daqu.</title>
        <authorList>
            <person name="Wang X."/>
            <person name="Zhou H."/>
        </authorList>
    </citation>
    <scope>NUCLEOTIDE SEQUENCE [LARGE SCALE GENOMIC DNA]</scope>
    <source>
        <strain evidence="2 3">FBKL4.011</strain>
    </source>
</reference>
<feature type="transmembrane region" description="Helical" evidence="1">
    <location>
        <begin position="149"/>
        <end position="172"/>
    </location>
</feature>
<gene>
    <name evidence="2" type="ORF">DL897_17280</name>
</gene>
<feature type="transmembrane region" description="Helical" evidence="1">
    <location>
        <begin position="75"/>
        <end position="101"/>
    </location>
</feature>
<dbReference type="AlphaFoldDB" id="A0A364K0U0"/>
<name>A0A364K0U0_9BACL</name>
<dbReference type="Proteomes" id="UP000251213">
    <property type="component" value="Unassembled WGS sequence"/>
</dbReference>
<organism evidence="2 3">
    <name type="scientific">Thermoflavimicrobium daqui</name>
    <dbReference type="NCBI Taxonomy" id="2137476"/>
    <lineage>
        <taxon>Bacteria</taxon>
        <taxon>Bacillati</taxon>
        <taxon>Bacillota</taxon>
        <taxon>Bacilli</taxon>
        <taxon>Bacillales</taxon>
        <taxon>Thermoactinomycetaceae</taxon>
        <taxon>Thermoflavimicrobium</taxon>
    </lineage>
</organism>
<sequence length="278" mass="32402">MRFFHILKKHGFSLVITNYIAMIIVLLLFSLFYALIYFIAGLLTPDFSPFDLLSFLLAPIWMIIKLIVEIFLKIFLMIFGSLALFLILSLLSITILFSTSVSNALRAVKGASIYKFFSLEWFGICIFVIAILIINFILLLIFDIINMSVWIRFSCLILFNTLFLPISVDILFDEKDDPKKIQSKSSFSLRSFITYLFIGLLFCLQYSIYMLIPIYLEDGLNKIIDIAMKQMDWRYILNHIQLKYIFIYILLVPPVTAILSLFSVYYRVKRIRSKVSVS</sequence>
<reference evidence="2 3" key="2">
    <citation type="submission" date="2018-06" db="EMBL/GenBank/DDBJ databases">
        <authorList>
            <person name="Zhirakovskaya E."/>
        </authorList>
    </citation>
    <scope>NUCLEOTIDE SEQUENCE [LARGE SCALE GENOMIC DNA]</scope>
    <source>
        <strain evidence="2 3">FBKL4.011</strain>
    </source>
</reference>
<accession>A0A364K0U0</accession>
<keyword evidence="1" id="KW-0472">Membrane</keyword>
<dbReference type="EMBL" id="QJKK01000020">
    <property type="protein sequence ID" value="RAL21040.1"/>
    <property type="molecule type" value="Genomic_DNA"/>
</dbReference>
<evidence type="ECO:0000313" key="2">
    <source>
        <dbReference type="EMBL" id="RAL21040.1"/>
    </source>
</evidence>
<evidence type="ECO:0000313" key="3">
    <source>
        <dbReference type="Proteomes" id="UP000251213"/>
    </source>
</evidence>
<feature type="transmembrane region" description="Helical" evidence="1">
    <location>
        <begin position="244"/>
        <end position="266"/>
    </location>
</feature>
<evidence type="ECO:0000256" key="1">
    <source>
        <dbReference type="SAM" id="Phobius"/>
    </source>
</evidence>
<feature type="transmembrane region" description="Helical" evidence="1">
    <location>
        <begin position="121"/>
        <end position="142"/>
    </location>
</feature>
<feature type="transmembrane region" description="Helical" evidence="1">
    <location>
        <begin position="12"/>
        <end position="40"/>
    </location>
</feature>
<keyword evidence="1" id="KW-0812">Transmembrane</keyword>
<comment type="caution">
    <text evidence="2">The sequence shown here is derived from an EMBL/GenBank/DDBJ whole genome shotgun (WGS) entry which is preliminary data.</text>
</comment>
<protein>
    <submittedName>
        <fullName evidence="2">Uncharacterized protein</fullName>
    </submittedName>
</protein>
<keyword evidence="3" id="KW-1185">Reference proteome</keyword>